<feature type="domain" description="CAAX prenyl protease 2/Lysostaphin resistance protein A-like" evidence="3">
    <location>
        <begin position="3"/>
        <end position="109"/>
    </location>
</feature>
<dbReference type="Pfam" id="PF02517">
    <property type="entry name" value="Rce1-like"/>
    <property type="match status" value="1"/>
</dbReference>
<feature type="non-terminal residue" evidence="4">
    <location>
        <position position="1"/>
    </location>
</feature>
<evidence type="ECO:0000313" key="5">
    <source>
        <dbReference type="Proteomes" id="UP000014303"/>
    </source>
</evidence>
<feature type="transmembrane region" description="Helical" evidence="2">
    <location>
        <begin position="73"/>
        <end position="92"/>
    </location>
</feature>
<evidence type="ECO:0000256" key="1">
    <source>
        <dbReference type="ARBA" id="ARBA00009067"/>
    </source>
</evidence>
<sequence length="175" mass="19232">VSQAIIFYFLLGIFEEGLFRGIIMQAFLAKMGKTRGGLIWAVAINGLIFGFVHILLGWFLSGVDLSTLGLLQAILKTLSAGMAGFFFGAVYLKTRNIWGISLVHGLSDLLLMVGSLLFTGSNAISYVSSDPKQAMSTILINFLFILLYIPLVISGWKQLKAISLPELGFYKKEWS</sequence>
<keyword evidence="2" id="KW-1133">Transmembrane helix</keyword>
<keyword evidence="2" id="KW-0812">Transmembrane</keyword>
<dbReference type="EMBL" id="ANJV01000559">
    <property type="protein sequence ID" value="EPC46247.1"/>
    <property type="molecule type" value="Genomic_DNA"/>
</dbReference>
<dbReference type="GO" id="GO:0080120">
    <property type="term" value="P:CAAX-box protein maturation"/>
    <property type="evidence" value="ECO:0007669"/>
    <property type="project" value="UniProtKB-ARBA"/>
</dbReference>
<dbReference type="InterPro" id="IPR003675">
    <property type="entry name" value="Rce1/LyrA-like_dom"/>
</dbReference>
<gene>
    <name evidence="4" type="ORF">Lpp7_15724</name>
</gene>
<proteinExistence type="inferred from homology"/>
<evidence type="ECO:0000259" key="3">
    <source>
        <dbReference type="Pfam" id="PF02517"/>
    </source>
</evidence>
<reference evidence="4 5" key="1">
    <citation type="journal article" date="2013" name="PLoS ONE">
        <title>Lactobacillus paracasei comparative genomics: towards species pan-genome definition and exploitation of diversity.</title>
        <authorList>
            <person name="Smokvina T."/>
            <person name="Wels M."/>
            <person name="Polka J."/>
            <person name="Chervaux C."/>
            <person name="Brisse S."/>
            <person name="Boekhorst J."/>
            <person name="van Hylckama Vlieg J.E."/>
            <person name="Siezen R.J."/>
        </authorList>
    </citation>
    <scope>NUCLEOTIDE SEQUENCE [LARGE SCALE GENOMIC DNA]</scope>
    <source>
        <strain evidence="4 5">Lpp7</strain>
    </source>
</reference>
<keyword evidence="2" id="KW-0472">Membrane</keyword>
<dbReference type="Proteomes" id="UP000014303">
    <property type="component" value="Unassembled WGS sequence"/>
</dbReference>
<evidence type="ECO:0000256" key="2">
    <source>
        <dbReference type="SAM" id="Phobius"/>
    </source>
</evidence>
<evidence type="ECO:0000313" key="4">
    <source>
        <dbReference type="EMBL" id="EPC46247.1"/>
    </source>
</evidence>
<protein>
    <submittedName>
        <fullName evidence="4">Abortive infection protein</fullName>
    </submittedName>
</protein>
<accession>A0A8E0M7Q5</accession>
<comment type="similarity">
    <text evidence="1">Belongs to the UPF0177 family.</text>
</comment>
<feature type="transmembrane region" description="Helical" evidence="2">
    <location>
        <begin position="99"/>
        <end position="118"/>
    </location>
</feature>
<dbReference type="GO" id="GO:0004175">
    <property type="term" value="F:endopeptidase activity"/>
    <property type="evidence" value="ECO:0007669"/>
    <property type="project" value="UniProtKB-ARBA"/>
</dbReference>
<feature type="transmembrane region" description="Helical" evidence="2">
    <location>
        <begin position="138"/>
        <end position="156"/>
    </location>
</feature>
<comment type="caution">
    <text evidence="4">The sequence shown here is derived from an EMBL/GenBank/DDBJ whole genome shotgun (WGS) entry which is preliminary data.</text>
</comment>
<feature type="transmembrane region" description="Helical" evidence="2">
    <location>
        <begin position="39"/>
        <end position="61"/>
    </location>
</feature>
<organism evidence="4 5">
    <name type="scientific">Lacticaseibacillus paracasei subsp. paracasei Lpp7</name>
    <dbReference type="NCBI Taxonomy" id="1256200"/>
    <lineage>
        <taxon>Bacteria</taxon>
        <taxon>Bacillati</taxon>
        <taxon>Bacillota</taxon>
        <taxon>Bacilli</taxon>
        <taxon>Lactobacillales</taxon>
        <taxon>Lactobacillaceae</taxon>
        <taxon>Lacticaseibacillus</taxon>
    </lineage>
</organism>
<feature type="transmembrane region" description="Helical" evidence="2">
    <location>
        <begin position="6"/>
        <end position="27"/>
    </location>
</feature>
<name>A0A8E0M7Q5_LACPA</name>
<dbReference type="AlphaFoldDB" id="A0A8E0M7Q5"/>